<evidence type="ECO:0000313" key="3">
    <source>
        <dbReference type="Proteomes" id="UP000194450"/>
    </source>
</evidence>
<protein>
    <submittedName>
        <fullName evidence="2">Putative signal transducing protein</fullName>
    </submittedName>
</protein>
<dbReference type="Pfam" id="PF09413">
    <property type="entry name" value="DUF2007"/>
    <property type="match status" value="1"/>
</dbReference>
<dbReference type="AlphaFoldDB" id="A0A1Y6E5T3"/>
<proteinExistence type="predicted"/>
<evidence type="ECO:0000259" key="1">
    <source>
        <dbReference type="Pfam" id="PF09413"/>
    </source>
</evidence>
<dbReference type="InterPro" id="IPR018551">
    <property type="entry name" value="DUF2007"/>
</dbReference>
<reference evidence="3" key="1">
    <citation type="submission" date="2017-04" db="EMBL/GenBank/DDBJ databases">
        <authorList>
            <person name="Varghese N."/>
            <person name="Submissions S."/>
        </authorList>
    </citation>
    <scope>NUCLEOTIDE SEQUENCE [LARGE SCALE GENOMIC DNA]</scope>
</reference>
<dbReference type="Proteomes" id="UP000194450">
    <property type="component" value="Unassembled WGS sequence"/>
</dbReference>
<organism evidence="2 3">
    <name type="scientific">Pseudidiomarina planktonica</name>
    <dbReference type="NCBI Taxonomy" id="1323738"/>
    <lineage>
        <taxon>Bacteria</taxon>
        <taxon>Pseudomonadati</taxon>
        <taxon>Pseudomonadota</taxon>
        <taxon>Gammaproteobacteria</taxon>
        <taxon>Alteromonadales</taxon>
        <taxon>Idiomarinaceae</taxon>
        <taxon>Pseudidiomarina</taxon>
    </lineage>
</organism>
<dbReference type="EMBL" id="FXWH01000001">
    <property type="protein sequence ID" value="SMQ58107.1"/>
    <property type="molecule type" value="Genomic_DNA"/>
</dbReference>
<name>A0A1Y6E5T3_9GAMM</name>
<dbReference type="OrthoDB" id="9814654at2"/>
<gene>
    <name evidence="2" type="ORF">SAMN06297229_0060</name>
</gene>
<keyword evidence="3" id="KW-1185">Reference proteome</keyword>
<accession>A0A1Y6E5T3</accession>
<evidence type="ECO:0000313" key="2">
    <source>
        <dbReference type="EMBL" id="SMQ58107.1"/>
    </source>
</evidence>
<sequence length="106" mass="11408">MQPESDWITVYHAANPVEAELVAGLLRSQGLSAGVKTNSSTGAIGELPANALETAIAVAPQHDKQARSVIQNYEQNAEREWYCQNCGETQPGSYEICWNCGGNSPD</sequence>
<feature type="domain" description="DUF2007" evidence="1">
    <location>
        <begin position="7"/>
        <end position="74"/>
    </location>
</feature>
<dbReference type="RefSeq" id="WP_086433271.1">
    <property type="nucleotide sequence ID" value="NZ_FXWH01000001.1"/>
</dbReference>